<evidence type="ECO:0000313" key="3">
    <source>
        <dbReference type="Proteomes" id="UP001501600"/>
    </source>
</evidence>
<gene>
    <name evidence="2" type="ORF">GCM10025772_08160</name>
</gene>
<sequence length="88" mass="10484">MSQWDALSKQTQEVYRRLGTRDREEIRRIRSGLIWKAMRESNARGYHHGAPFIWLKHEYERRRGRWLKGAALLLVVAGLLWAYESMLG</sequence>
<feature type="transmembrane region" description="Helical" evidence="1">
    <location>
        <begin position="66"/>
        <end position="83"/>
    </location>
</feature>
<name>A0ABP9RY32_9GAMM</name>
<keyword evidence="1" id="KW-0472">Membrane</keyword>
<comment type="caution">
    <text evidence="2">The sequence shown here is derived from an EMBL/GenBank/DDBJ whole genome shotgun (WGS) entry which is preliminary data.</text>
</comment>
<protein>
    <submittedName>
        <fullName evidence="2">Uncharacterized protein</fullName>
    </submittedName>
</protein>
<dbReference type="Proteomes" id="UP001501600">
    <property type="component" value="Unassembled WGS sequence"/>
</dbReference>
<accession>A0ABP9RY32</accession>
<keyword evidence="1" id="KW-1133">Transmembrane helix</keyword>
<reference evidence="3" key="1">
    <citation type="journal article" date="2019" name="Int. J. Syst. Evol. Microbiol.">
        <title>The Global Catalogue of Microorganisms (GCM) 10K type strain sequencing project: providing services to taxonomists for standard genome sequencing and annotation.</title>
        <authorList>
            <consortium name="The Broad Institute Genomics Platform"/>
            <consortium name="The Broad Institute Genome Sequencing Center for Infectious Disease"/>
            <person name="Wu L."/>
            <person name="Ma J."/>
        </authorList>
    </citation>
    <scope>NUCLEOTIDE SEQUENCE [LARGE SCALE GENOMIC DNA]</scope>
    <source>
        <strain evidence="3">JCM 18720</strain>
    </source>
</reference>
<keyword evidence="1" id="KW-0812">Transmembrane</keyword>
<dbReference type="RefSeq" id="WP_345315767.1">
    <property type="nucleotide sequence ID" value="NZ_BAABLF010000005.1"/>
</dbReference>
<evidence type="ECO:0000256" key="1">
    <source>
        <dbReference type="SAM" id="Phobius"/>
    </source>
</evidence>
<proteinExistence type="predicted"/>
<keyword evidence="3" id="KW-1185">Reference proteome</keyword>
<dbReference type="EMBL" id="BAABLF010000005">
    <property type="protein sequence ID" value="GAA5188343.1"/>
    <property type="molecule type" value="Genomic_DNA"/>
</dbReference>
<organism evidence="2 3">
    <name type="scientific">Ferrimonas gelatinilytica</name>
    <dbReference type="NCBI Taxonomy" id="1255257"/>
    <lineage>
        <taxon>Bacteria</taxon>
        <taxon>Pseudomonadati</taxon>
        <taxon>Pseudomonadota</taxon>
        <taxon>Gammaproteobacteria</taxon>
        <taxon>Alteromonadales</taxon>
        <taxon>Ferrimonadaceae</taxon>
        <taxon>Ferrimonas</taxon>
    </lineage>
</organism>
<evidence type="ECO:0000313" key="2">
    <source>
        <dbReference type="EMBL" id="GAA5188343.1"/>
    </source>
</evidence>